<dbReference type="EMBL" id="JAOVZR010000001">
    <property type="protein sequence ID" value="MCY0147982.1"/>
    <property type="molecule type" value="Genomic_DNA"/>
</dbReference>
<accession>A0ABT3Z870</accession>
<comment type="caution">
    <text evidence="2">The sequence shown here is derived from an EMBL/GenBank/DDBJ whole genome shotgun (WGS) entry which is preliminary data.</text>
</comment>
<keyword evidence="1" id="KW-0812">Transmembrane</keyword>
<feature type="transmembrane region" description="Helical" evidence="1">
    <location>
        <begin position="21"/>
        <end position="47"/>
    </location>
</feature>
<evidence type="ECO:0000313" key="2">
    <source>
        <dbReference type="EMBL" id="MCY0147982.1"/>
    </source>
</evidence>
<protein>
    <recommendedName>
        <fullName evidence="4">DUF304 domain-containing protein</fullName>
    </recommendedName>
</protein>
<dbReference type="Proteomes" id="UP001073227">
    <property type="component" value="Unassembled WGS sequence"/>
</dbReference>
<keyword evidence="3" id="KW-1185">Reference proteome</keyword>
<feature type="transmembrane region" description="Helical" evidence="1">
    <location>
        <begin position="59"/>
        <end position="79"/>
    </location>
</feature>
<gene>
    <name evidence="2" type="ORF">OEG84_09735</name>
</gene>
<dbReference type="RefSeq" id="WP_267653574.1">
    <property type="nucleotide sequence ID" value="NZ_JAOVZR010000001.1"/>
</dbReference>
<sequence>MDSVDSQIEMKVPEQAGRHRLFWRASATALFLPALVVAAGYAVLWLFLNQTGRGGGHLARVSMLVLVIGVPILLVHAGLRLSTTRLTLRGAHLEAHPGFPARDPVIVAYASITGLSVRRGLSGWLTGAGSLIIERGAQPRVIVSGMARADSALLEVTARCPAINGTNSPA</sequence>
<name>A0ABT3Z870_9HYPH</name>
<keyword evidence="1" id="KW-1133">Transmembrane helix</keyword>
<reference evidence="2" key="1">
    <citation type="submission" date="2022-10" db="EMBL/GenBank/DDBJ databases">
        <title>Hoeflea sp. G2-23, isolated from marine algae.</title>
        <authorList>
            <person name="Kristyanto S."/>
            <person name="Kim J.M."/>
            <person name="Jeon C.O."/>
        </authorList>
    </citation>
    <scope>NUCLEOTIDE SEQUENCE</scope>
    <source>
        <strain evidence="2">G2-23</strain>
    </source>
</reference>
<evidence type="ECO:0000256" key="1">
    <source>
        <dbReference type="SAM" id="Phobius"/>
    </source>
</evidence>
<keyword evidence="1" id="KW-0472">Membrane</keyword>
<evidence type="ECO:0000313" key="3">
    <source>
        <dbReference type="Proteomes" id="UP001073227"/>
    </source>
</evidence>
<proteinExistence type="predicted"/>
<evidence type="ECO:0008006" key="4">
    <source>
        <dbReference type="Google" id="ProtNLM"/>
    </source>
</evidence>
<organism evidence="2 3">
    <name type="scientific">Hoeflea algicola</name>
    <dbReference type="NCBI Taxonomy" id="2983763"/>
    <lineage>
        <taxon>Bacteria</taxon>
        <taxon>Pseudomonadati</taxon>
        <taxon>Pseudomonadota</taxon>
        <taxon>Alphaproteobacteria</taxon>
        <taxon>Hyphomicrobiales</taxon>
        <taxon>Rhizobiaceae</taxon>
        <taxon>Hoeflea</taxon>
    </lineage>
</organism>